<proteinExistence type="predicted"/>
<name>A0A670HXY9_PODMU</name>
<dbReference type="GeneTree" id="ENSGT00940000165070"/>
<reference evidence="2" key="2">
    <citation type="submission" date="2025-08" db="UniProtKB">
        <authorList>
            <consortium name="Ensembl"/>
        </authorList>
    </citation>
    <scope>IDENTIFICATION</scope>
</reference>
<dbReference type="Proteomes" id="UP000472272">
    <property type="component" value="Chromosome 4"/>
</dbReference>
<evidence type="ECO:0000313" key="2">
    <source>
        <dbReference type="Ensembl" id="ENSPMRP00000004055.1"/>
    </source>
</evidence>
<dbReference type="InterPro" id="IPR006820">
    <property type="entry name" value="Caudal_activation_dom"/>
</dbReference>
<evidence type="ECO:0000259" key="1">
    <source>
        <dbReference type="Pfam" id="PF04731"/>
    </source>
</evidence>
<protein>
    <recommendedName>
        <fullName evidence="1">Caudal-like activation domain-containing protein</fullName>
    </recommendedName>
</protein>
<evidence type="ECO:0000313" key="3">
    <source>
        <dbReference type="Proteomes" id="UP000472272"/>
    </source>
</evidence>
<organism evidence="2 3">
    <name type="scientific">Podarcis muralis</name>
    <name type="common">Wall lizard</name>
    <name type="synonym">Lacerta muralis</name>
    <dbReference type="NCBI Taxonomy" id="64176"/>
    <lineage>
        <taxon>Eukaryota</taxon>
        <taxon>Metazoa</taxon>
        <taxon>Chordata</taxon>
        <taxon>Craniata</taxon>
        <taxon>Vertebrata</taxon>
        <taxon>Euteleostomi</taxon>
        <taxon>Lepidosauria</taxon>
        <taxon>Squamata</taxon>
        <taxon>Bifurcata</taxon>
        <taxon>Unidentata</taxon>
        <taxon>Episquamata</taxon>
        <taxon>Laterata</taxon>
        <taxon>Lacertibaenia</taxon>
        <taxon>Lacertidae</taxon>
        <taxon>Podarcis</taxon>
    </lineage>
</organism>
<dbReference type="AlphaFoldDB" id="A0A670HXY9"/>
<reference evidence="2 3" key="1">
    <citation type="journal article" date="2019" name="Proc. Natl. Acad. Sci. U.S.A.">
        <title>Regulatory changes in pterin and carotenoid genes underlie balanced color polymorphisms in the wall lizard.</title>
        <authorList>
            <person name="Andrade P."/>
            <person name="Pinho C."/>
            <person name="Perez I de Lanuza G."/>
            <person name="Afonso S."/>
            <person name="Brejcha J."/>
            <person name="Rubin C.J."/>
            <person name="Wallerman O."/>
            <person name="Pereira P."/>
            <person name="Sabatino S.J."/>
            <person name="Bellati A."/>
            <person name="Pellitteri-Rosa D."/>
            <person name="Bosakova Z."/>
            <person name="Bunikis I."/>
            <person name="Carretero M.A."/>
            <person name="Feiner N."/>
            <person name="Marsik P."/>
            <person name="Pauperio F."/>
            <person name="Salvi D."/>
            <person name="Soler L."/>
            <person name="While G.M."/>
            <person name="Uller T."/>
            <person name="Font E."/>
            <person name="Andersson L."/>
            <person name="Carneiro M."/>
        </authorList>
    </citation>
    <scope>NUCLEOTIDE SEQUENCE</scope>
</reference>
<dbReference type="GO" id="GO:0006355">
    <property type="term" value="P:regulation of DNA-templated transcription"/>
    <property type="evidence" value="ECO:0007669"/>
    <property type="project" value="InterPro"/>
</dbReference>
<feature type="domain" description="Caudal-like activation" evidence="1">
    <location>
        <begin position="25"/>
        <end position="133"/>
    </location>
</feature>
<keyword evidence="3" id="KW-1185">Reference proteome</keyword>
<sequence>KQGCFYLLEKEGSMYPGSVRCNSSSNYMGYHPMQNIDHRGQPSGAWGAHYGLQREDWNAYGPAPSNTVTATQMNGSSPGQVSYSSADYNSLNPAGSGALPSVNTINTEQISPHSQRHSSYEWMRKTVQSTSTGMLARTNLYTEISSIILCHLTHTPLYIHINITPWLYVQFIGFHALTLQMETVDERSSFTLKC</sequence>
<dbReference type="Pfam" id="PF04731">
    <property type="entry name" value="Caudal_act"/>
    <property type="match status" value="1"/>
</dbReference>
<dbReference type="OMA" id="PLYIHIN"/>
<dbReference type="GO" id="GO:0005634">
    <property type="term" value="C:nucleus"/>
    <property type="evidence" value="ECO:0007669"/>
    <property type="project" value="InterPro"/>
</dbReference>
<accession>A0A670HXY9</accession>
<reference evidence="2" key="3">
    <citation type="submission" date="2025-09" db="UniProtKB">
        <authorList>
            <consortium name="Ensembl"/>
        </authorList>
    </citation>
    <scope>IDENTIFICATION</scope>
</reference>
<dbReference type="Ensembl" id="ENSPMRT00000004329.1">
    <property type="protein sequence ID" value="ENSPMRP00000004055.1"/>
    <property type="gene ID" value="ENSPMRG00000002773.1"/>
</dbReference>